<keyword evidence="8" id="KW-0175">Coiled coil</keyword>
<evidence type="ECO:0000256" key="9">
    <source>
        <dbReference type="ARBA" id="ARBA00023065"/>
    </source>
</evidence>
<evidence type="ECO:0000256" key="5">
    <source>
        <dbReference type="ARBA" id="ARBA00022692"/>
    </source>
</evidence>
<keyword evidence="3" id="KW-0813">Transport</keyword>
<protein>
    <recommendedName>
        <fullName evidence="2">Voltage-gated hydrogen channel 1</fullName>
    </recommendedName>
    <alternativeName>
        <fullName evidence="12">Hydrogen voltage-gated channel 1</fullName>
    </alternativeName>
</protein>
<dbReference type="InterPro" id="IPR005821">
    <property type="entry name" value="Ion_trans_dom"/>
</dbReference>
<evidence type="ECO:0000256" key="3">
    <source>
        <dbReference type="ARBA" id="ARBA00022448"/>
    </source>
</evidence>
<dbReference type="Gene3D" id="1.20.120.350">
    <property type="entry name" value="Voltage-gated potassium channels. Chain C"/>
    <property type="match status" value="1"/>
</dbReference>
<dbReference type="AlphaFoldDB" id="A0A8S2IA12"/>
<evidence type="ECO:0000313" key="16">
    <source>
        <dbReference type="EMBL" id="CAF3734990.1"/>
    </source>
</evidence>
<proteinExistence type="predicted"/>
<dbReference type="InterPro" id="IPR031846">
    <property type="entry name" value="Hvcn1"/>
</dbReference>
<comment type="subcellular location">
    <subcellularLocation>
        <location evidence="1">Cell membrane</location>
        <topology evidence="1">Multi-pass membrane protein</topology>
    </subcellularLocation>
</comment>
<keyword evidence="5 13" id="KW-0812">Transmembrane</keyword>
<dbReference type="GO" id="GO:0034702">
    <property type="term" value="C:monoatomic ion channel complex"/>
    <property type="evidence" value="ECO:0007669"/>
    <property type="project" value="UniProtKB-KW"/>
</dbReference>
<name>A0A8S2IA12_9BILA</name>
<evidence type="ECO:0000256" key="11">
    <source>
        <dbReference type="ARBA" id="ARBA00023303"/>
    </source>
</evidence>
<feature type="domain" description="Ion transport" evidence="14">
    <location>
        <begin position="48"/>
        <end position="189"/>
    </location>
</feature>
<evidence type="ECO:0000259" key="14">
    <source>
        <dbReference type="Pfam" id="PF00520"/>
    </source>
</evidence>
<dbReference type="PANTHER" id="PTHR46480">
    <property type="entry name" value="F20B24.22"/>
    <property type="match status" value="1"/>
</dbReference>
<keyword evidence="9" id="KW-0406">Ion transport</keyword>
<evidence type="ECO:0000256" key="12">
    <source>
        <dbReference type="ARBA" id="ARBA00031989"/>
    </source>
</evidence>
<dbReference type="GO" id="GO:0005886">
    <property type="term" value="C:plasma membrane"/>
    <property type="evidence" value="ECO:0007669"/>
    <property type="project" value="UniProtKB-SubCell"/>
</dbReference>
<gene>
    <name evidence="15" type="ORF">OVA965_LOCUS12698</name>
    <name evidence="16" type="ORF">TMI583_LOCUS12702</name>
</gene>
<accession>A0A8S2IA12</accession>
<evidence type="ECO:0000256" key="7">
    <source>
        <dbReference type="ARBA" id="ARBA00022989"/>
    </source>
</evidence>
<organism evidence="16 17">
    <name type="scientific">Didymodactylos carnosus</name>
    <dbReference type="NCBI Taxonomy" id="1234261"/>
    <lineage>
        <taxon>Eukaryota</taxon>
        <taxon>Metazoa</taxon>
        <taxon>Spiralia</taxon>
        <taxon>Gnathifera</taxon>
        <taxon>Rotifera</taxon>
        <taxon>Eurotatoria</taxon>
        <taxon>Bdelloidea</taxon>
        <taxon>Philodinida</taxon>
        <taxon>Philodinidae</taxon>
        <taxon>Didymodactylos</taxon>
    </lineage>
</organism>
<dbReference type="EMBL" id="CAJNOK010005159">
    <property type="protein sequence ID" value="CAF0962296.1"/>
    <property type="molecule type" value="Genomic_DNA"/>
</dbReference>
<feature type="transmembrane region" description="Helical" evidence="13">
    <location>
        <begin position="49"/>
        <end position="71"/>
    </location>
</feature>
<evidence type="ECO:0000256" key="13">
    <source>
        <dbReference type="SAM" id="Phobius"/>
    </source>
</evidence>
<evidence type="ECO:0000256" key="4">
    <source>
        <dbReference type="ARBA" id="ARBA00022475"/>
    </source>
</evidence>
<evidence type="ECO:0000256" key="6">
    <source>
        <dbReference type="ARBA" id="ARBA00022882"/>
    </source>
</evidence>
<dbReference type="PANTHER" id="PTHR46480:SF1">
    <property type="entry name" value="VOLTAGE-GATED HYDROGEN CHANNEL 1"/>
    <property type="match status" value="1"/>
</dbReference>
<keyword evidence="10 13" id="KW-0472">Membrane</keyword>
<dbReference type="GO" id="GO:0030171">
    <property type="term" value="F:voltage-gated proton channel activity"/>
    <property type="evidence" value="ECO:0007669"/>
    <property type="project" value="InterPro"/>
</dbReference>
<comment type="caution">
    <text evidence="16">The sequence shown here is derived from an EMBL/GenBank/DDBJ whole genome shotgun (WGS) entry which is preliminary data.</text>
</comment>
<keyword evidence="4" id="KW-1003">Cell membrane</keyword>
<dbReference type="Proteomes" id="UP000682733">
    <property type="component" value="Unassembled WGS sequence"/>
</dbReference>
<sequence length="285" mass="34093">MTHVGDNTLFLDGTTQLVSAKSKGYVYNRWWHQGYAHQRAVCRLFEAHWFHALTIVLVIVDCVLVVGVFMLEFIKLKAQCIEDSRKTKIHRIIYQHEHDIETAMKVCDYASIIILTFFMFELLIKMIVFGRAFWNIYRKKMEYFDAIIVIVSFAFDIYLLLNAERDEMFSNRAILIISLRVWRIIRIINTQFVRDEEQTSKHRLSQQYLTVVQQLIDLLKYKTDYIEEKNEDASLHFHQIDSHCQAYLDLFNETDRQFTSFYAVKQFAEQMKMLDYSMRNRSTQE</sequence>
<feature type="transmembrane region" description="Helical" evidence="13">
    <location>
        <begin position="143"/>
        <end position="161"/>
    </location>
</feature>
<evidence type="ECO:0000256" key="10">
    <source>
        <dbReference type="ARBA" id="ARBA00023136"/>
    </source>
</evidence>
<keyword evidence="7 13" id="KW-1133">Transmembrane helix</keyword>
<feature type="transmembrane region" description="Helical" evidence="13">
    <location>
        <begin position="112"/>
        <end position="137"/>
    </location>
</feature>
<reference evidence="16" key="1">
    <citation type="submission" date="2021-02" db="EMBL/GenBank/DDBJ databases">
        <authorList>
            <person name="Nowell W R."/>
        </authorList>
    </citation>
    <scope>NUCLEOTIDE SEQUENCE</scope>
</reference>
<dbReference type="Pfam" id="PF00520">
    <property type="entry name" value="Ion_trans"/>
    <property type="match status" value="1"/>
</dbReference>
<evidence type="ECO:0000313" key="15">
    <source>
        <dbReference type="EMBL" id="CAF0962296.1"/>
    </source>
</evidence>
<evidence type="ECO:0000256" key="1">
    <source>
        <dbReference type="ARBA" id="ARBA00004651"/>
    </source>
</evidence>
<evidence type="ECO:0000313" key="17">
    <source>
        <dbReference type="Proteomes" id="UP000682733"/>
    </source>
</evidence>
<dbReference type="EMBL" id="CAJOBA010005164">
    <property type="protein sequence ID" value="CAF3734990.1"/>
    <property type="molecule type" value="Genomic_DNA"/>
</dbReference>
<evidence type="ECO:0000256" key="2">
    <source>
        <dbReference type="ARBA" id="ARBA00015897"/>
    </source>
</evidence>
<evidence type="ECO:0000256" key="8">
    <source>
        <dbReference type="ARBA" id="ARBA00023054"/>
    </source>
</evidence>
<dbReference type="InterPro" id="IPR027359">
    <property type="entry name" value="Volt_channel_dom_sf"/>
</dbReference>
<keyword evidence="11" id="KW-0407">Ion channel</keyword>
<keyword evidence="6" id="KW-0851">Voltage-gated channel</keyword>
<dbReference type="Proteomes" id="UP000677228">
    <property type="component" value="Unassembled WGS sequence"/>
</dbReference>